<protein>
    <submittedName>
        <fullName evidence="6">Fused ATPase and permease components of ABC transport system</fullName>
    </submittedName>
</protein>
<keyword evidence="3 5" id="KW-1133">Transmembrane helix</keyword>
<feature type="transmembrane region" description="Helical" evidence="5">
    <location>
        <begin position="57"/>
        <end position="78"/>
    </location>
</feature>
<proteinExistence type="predicted"/>
<dbReference type="GO" id="GO:0005886">
    <property type="term" value="C:plasma membrane"/>
    <property type="evidence" value="ECO:0007669"/>
    <property type="project" value="UniProtKB-SubCell"/>
</dbReference>
<evidence type="ECO:0000256" key="4">
    <source>
        <dbReference type="ARBA" id="ARBA00023136"/>
    </source>
</evidence>
<dbReference type="SUPFAM" id="SSF90123">
    <property type="entry name" value="ABC transporter transmembrane region"/>
    <property type="match status" value="1"/>
</dbReference>
<gene>
    <name evidence="6" type="ORF">H480_01974</name>
</gene>
<name>R1GGE5_9PSEU</name>
<sequence>MKPLDPRLLRHASAVRPFVLACAGLGVLTAMLVLAQAELLAKTITWAFLDGFPLRSLLLPLGLLTAVVVARAGTAWVAETTAHRAAARAFSQLRETVIAAALRIGPRRAGRSPAEVAALATDRK</sequence>
<evidence type="ECO:0000256" key="1">
    <source>
        <dbReference type="ARBA" id="ARBA00004651"/>
    </source>
</evidence>
<evidence type="ECO:0000313" key="7">
    <source>
        <dbReference type="Proteomes" id="UP000014139"/>
    </source>
</evidence>
<reference evidence="6 7" key="1">
    <citation type="submission" date="2013-02" db="EMBL/GenBank/DDBJ databases">
        <title>Draft genome sequence of Amycolatopsis vancoresmycina strain DSM 44592T.</title>
        <authorList>
            <person name="Kumar S."/>
            <person name="Kaur N."/>
            <person name="Kaur C."/>
            <person name="Raghava G.P.S."/>
            <person name="Mayilraj S."/>
        </authorList>
    </citation>
    <scope>NUCLEOTIDE SEQUENCE [LARGE SCALE GENOMIC DNA]</scope>
    <source>
        <strain evidence="6 7">DSM 44592</strain>
    </source>
</reference>
<dbReference type="GO" id="GO:0005524">
    <property type="term" value="F:ATP binding"/>
    <property type="evidence" value="ECO:0007669"/>
    <property type="project" value="InterPro"/>
</dbReference>
<accession>R1GGE5</accession>
<comment type="caution">
    <text evidence="6">The sequence shown here is derived from an EMBL/GenBank/DDBJ whole genome shotgun (WGS) entry which is preliminary data.</text>
</comment>
<dbReference type="EMBL" id="AOUO01000020">
    <property type="protein sequence ID" value="EOD70263.1"/>
    <property type="molecule type" value="Genomic_DNA"/>
</dbReference>
<keyword evidence="4 5" id="KW-0472">Membrane</keyword>
<evidence type="ECO:0000256" key="5">
    <source>
        <dbReference type="SAM" id="Phobius"/>
    </source>
</evidence>
<comment type="subcellular location">
    <subcellularLocation>
        <location evidence="1">Cell membrane</location>
        <topology evidence="1">Multi-pass membrane protein</topology>
    </subcellularLocation>
</comment>
<evidence type="ECO:0000313" key="6">
    <source>
        <dbReference type="EMBL" id="EOD70263.1"/>
    </source>
</evidence>
<evidence type="ECO:0000256" key="2">
    <source>
        <dbReference type="ARBA" id="ARBA00022692"/>
    </source>
</evidence>
<dbReference type="Gene3D" id="1.20.1560.10">
    <property type="entry name" value="ABC transporter type 1, transmembrane domain"/>
    <property type="match status" value="1"/>
</dbReference>
<keyword evidence="2 5" id="KW-0812">Transmembrane</keyword>
<evidence type="ECO:0000256" key="3">
    <source>
        <dbReference type="ARBA" id="ARBA00022989"/>
    </source>
</evidence>
<keyword evidence="7" id="KW-1185">Reference proteome</keyword>
<feature type="non-terminal residue" evidence="6">
    <location>
        <position position="124"/>
    </location>
</feature>
<dbReference type="AlphaFoldDB" id="R1GGE5"/>
<organism evidence="6 7">
    <name type="scientific">Amycolatopsis vancoresmycina DSM 44592</name>
    <dbReference type="NCBI Taxonomy" id="1292037"/>
    <lineage>
        <taxon>Bacteria</taxon>
        <taxon>Bacillati</taxon>
        <taxon>Actinomycetota</taxon>
        <taxon>Actinomycetes</taxon>
        <taxon>Pseudonocardiales</taxon>
        <taxon>Pseudonocardiaceae</taxon>
        <taxon>Amycolatopsis</taxon>
    </lineage>
</organism>
<dbReference type="InterPro" id="IPR036640">
    <property type="entry name" value="ABC1_TM_sf"/>
</dbReference>
<dbReference type="Proteomes" id="UP000014139">
    <property type="component" value="Unassembled WGS sequence"/>
</dbReference>